<dbReference type="PANTHER" id="PTHR43861">
    <property type="entry name" value="TRANS-ACONITATE 2-METHYLTRANSFERASE-RELATED"/>
    <property type="match status" value="1"/>
</dbReference>
<dbReference type="STRING" id="398720.MED217_18391"/>
<evidence type="ECO:0008006" key="4">
    <source>
        <dbReference type="Google" id="ProtNLM"/>
    </source>
</evidence>
<organism evidence="2 3">
    <name type="scientific">Leeuwenhoekiella blandensis (strain CECT 7118 / CCUG 51940 / KCTC 22103 / MED217)</name>
    <name type="common">Flavobacterium sp. (strain MED217)</name>
    <dbReference type="NCBI Taxonomy" id="398720"/>
    <lineage>
        <taxon>Bacteria</taxon>
        <taxon>Pseudomonadati</taxon>
        <taxon>Bacteroidota</taxon>
        <taxon>Flavobacteriia</taxon>
        <taxon>Flavobacteriales</taxon>
        <taxon>Flavobacteriaceae</taxon>
        <taxon>Leeuwenhoekiella</taxon>
    </lineage>
</organism>
<accession>A3XRI7</accession>
<dbReference type="HOGENOM" id="CLU_068669_1_0_10"/>
<dbReference type="Gene3D" id="3.40.50.150">
    <property type="entry name" value="Vaccinia Virus protein VP39"/>
    <property type="match status" value="1"/>
</dbReference>
<name>A3XRI7_LEEBM</name>
<dbReference type="RefSeq" id="WP_009782005.1">
    <property type="nucleotide sequence ID" value="NZ_CH672395.1"/>
</dbReference>
<dbReference type="OrthoDB" id="2370471at2"/>
<keyword evidence="3" id="KW-1185">Reference proteome</keyword>
<dbReference type="Proteomes" id="UP000001601">
    <property type="component" value="Unassembled WGS sequence"/>
</dbReference>
<sequence>MTKKTNLKIKDYSVSKEEFDLIYDEKLDKYATLPVPENLDQYYLSEDYISHTDSKKGLFEKAYHFIKRFMLKKKLQLVSSRVAQGALLDIGAGTGDFLKQAKNEGWKVTGIEPSPDARKKASEKGIALFQNIDAVSTQKFDAITMWHVLEHVPDLQHQIEWLKNHLNKNGVLFVAVPNFNSLDAKHYKNFWAAWDVPRHLHHFSAKSIKSLFEAHGFILEESKPLVFDSFYVSLLSEKYKASSFFQPWSAFLTGLRSNWSARRSGEYSSLIYVLKLSK</sequence>
<dbReference type="EMBL" id="AANC01000012">
    <property type="protein sequence ID" value="EAQ47842.1"/>
    <property type="molecule type" value="Genomic_DNA"/>
</dbReference>
<dbReference type="InterPro" id="IPR029063">
    <property type="entry name" value="SAM-dependent_MTases_sf"/>
</dbReference>
<dbReference type="CDD" id="cd02440">
    <property type="entry name" value="AdoMet_MTases"/>
    <property type="match status" value="1"/>
</dbReference>
<dbReference type="GO" id="GO:0016740">
    <property type="term" value="F:transferase activity"/>
    <property type="evidence" value="ECO:0007669"/>
    <property type="project" value="UniProtKB-KW"/>
</dbReference>
<comment type="caution">
    <text evidence="2">The sequence shown here is derived from an EMBL/GenBank/DDBJ whole genome shotgun (WGS) entry which is preliminary data.</text>
</comment>
<evidence type="ECO:0000256" key="1">
    <source>
        <dbReference type="ARBA" id="ARBA00022679"/>
    </source>
</evidence>
<dbReference type="eggNOG" id="COG2227">
    <property type="taxonomic scope" value="Bacteria"/>
</dbReference>
<reference evidence="2 3" key="1">
    <citation type="journal article" date="2007" name="Nature">
        <title>Light stimulates growth of proteorhodopsin-containing marine Flavobacteria.</title>
        <authorList>
            <person name="Gomez-Consarnau L."/>
            <person name="Gonzalez J.M."/>
            <person name="Coll-Llado M."/>
            <person name="Gourdon P."/>
            <person name="Pascher T."/>
            <person name="Neutze R."/>
            <person name="Pedros-Alio C."/>
            <person name="Pinhassi J."/>
        </authorList>
    </citation>
    <scope>NUCLEOTIDE SEQUENCE [LARGE SCALE GENOMIC DNA]</scope>
    <source>
        <strain evidence="2 3">MED217</strain>
    </source>
</reference>
<dbReference type="Pfam" id="PF13489">
    <property type="entry name" value="Methyltransf_23"/>
    <property type="match status" value="1"/>
</dbReference>
<dbReference type="AlphaFoldDB" id="A3XRI7"/>
<keyword evidence="1" id="KW-0808">Transferase</keyword>
<evidence type="ECO:0000313" key="2">
    <source>
        <dbReference type="EMBL" id="EAQ47842.1"/>
    </source>
</evidence>
<dbReference type="PANTHER" id="PTHR43861:SF3">
    <property type="entry name" value="PUTATIVE (AFU_ORTHOLOGUE AFUA_2G14390)-RELATED"/>
    <property type="match status" value="1"/>
</dbReference>
<evidence type="ECO:0000313" key="3">
    <source>
        <dbReference type="Proteomes" id="UP000001601"/>
    </source>
</evidence>
<dbReference type="SUPFAM" id="SSF53335">
    <property type="entry name" value="S-adenosyl-L-methionine-dependent methyltransferases"/>
    <property type="match status" value="1"/>
</dbReference>
<gene>
    <name evidence="2" type="ORF">MED217_18391</name>
</gene>
<proteinExistence type="predicted"/>
<protein>
    <recommendedName>
        <fullName evidence="4">Methyltransferase</fullName>
    </recommendedName>
</protein>